<evidence type="ECO:0000256" key="1">
    <source>
        <dbReference type="SAM" id="Phobius"/>
    </source>
</evidence>
<sequence length="118" mass="14363">MSLAILEILSLVSILITMLVTISHLLLEILEIKRKKRFDEIKKIQKREKLMQEQQKIYLEQSKMNFQWFISAFPDFPKLLKEWLENPESLQKLYKKTKKFAKHMQEFHVQENEKKEEV</sequence>
<organism evidence="2">
    <name type="scientific">marine sediment metagenome</name>
    <dbReference type="NCBI Taxonomy" id="412755"/>
    <lineage>
        <taxon>unclassified sequences</taxon>
        <taxon>metagenomes</taxon>
        <taxon>ecological metagenomes</taxon>
    </lineage>
</organism>
<feature type="transmembrane region" description="Helical" evidence="1">
    <location>
        <begin position="6"/>
        <end position="27"/>
    </location>
</feature>
<evidence type="ECO:0000313" key="2">
    <source>
        <dbReference type="EMBL" id="GAG79451.1"/>
    </source>
</evidence>
<keyword evidence="1" id="KW-0472">Membrane</keyword>
<comment type="caution">
    <text evidence="2">The sequence shown here is derived from an EMBL/GenBank/DDBJ whole genome shotgun (WGS) entry which is preliminary data.</text>
</comment>
<keyword evidence="1" id="KW-0812">Transmembrane</keyword>
<protein>
    <submittedName>
        <fullName evidence="2">Uncharacterized protein</fullName>
    </submittedName>
</protein>
<name>X1C513_9ZZZZ</name>
<gene>
    <name evidence="2" type="ORF">S01H4_35532</name>
</gene>
<proteinExistence type="predicted"/>
<accession>X1C513</accession>
<keyword evidence="1" id="KW-1133">Transmembrane helix</keyword>
<dbReference type="AlphaFoldDB" id="X1C513"/>
<reference evidence="2" key="1">
    <citation type="journal article" date="2014" name="Front. Microbiol.">
        <title>High frequency of phylogenetically diverse reductive dehalogenase-homologous genes in deep subseafloor sedimentary metagenomes.</title>
        <authorList>
            <person name="Kawai M."/>
            <person name="Futagami T."/>
            <person name="Toyoda A."/>
            <person name="Takaki Y."/>
            <person name="Nishi S."/>
            <person name="Hori S."/>
            <person name="Arai W."/>
            <person name="Tsubouchi T."/>
            <person name="Morono Y."/>
            <person name="Uchiyama I."/>
            <person name="Ito T."/>
            <person name="Fujiyama A."/>
            <person name="Inagaki F."/>
            <person name="Takami H."/>
        </authorList>
    </citation>
    <scope>NUCLEOTIDE SEQUENCE</scope>
    <source>
        <strain evidence="2">Expedition CK06-06</strain>
    </source>
</reference>
<dbReference type="EMBL" id="BART01018904">
    <property type="protein sequence ID" value="GAG79451.1"/>
    <property type="molecule type" value="Genomic_DNA"/>
</dbReference>